<accession>A0A0A9G5I4</accession>
<sequence>MLFTVWRPVIRYRSSLGPRHMFTTWSKR</sequence>
<reference evidence="1" key="2">
    <citation type="journal article" date="2015" name="Data Brief">
        <title>Shoot transcriptome of the giant reed, Arundo donax.</title>
        <authorList>
            <person name="Barrero R.A."/>
            <person name="Guerrero F.D."/>
            <person name="Moolhuijzen P."/>
            <person name="Goolsby J.A."/>
            <person name="Tidwell J."/>
            <person name="Bellgard S.E."/>
            <person name="Bellgard M.I."/>
        </authorList>
    </citation>
    <scope>NUCLEOTIDE SEQUENCE</scope>
    <source>
        <tissue evidence="1">Shoot tissue taken approximately 20 cm above the soil surface</tissue>
    </source>
</reference>
<organism evidence="1">
    <name type="scientific">Arundo donax</name>
    <name type="common">Giant reed</name>
    <name type="synonym">Donax arundinaceus</name>
    <dbReference type="NCBI Taxonomy" id="35708"/>
    <lineage>
        <taxon>Eukaryota</taxon>
        <taxon>Viridiplantae</taxon>
        <taxon>Streptophyta</taxon>
        <taxon>Embryophyta</taxon>
        <taxon>Tracheophyta</taxon>
        <taxon>Spermatophyta</taxon>
        <taxon>Magnoliopsida</taxon>
        <taxon>Liliopsida</taxon>
        <taxon>Poales</taxon>
        <taxon>Poaceae</taxon>
        <taxon>PACMAD clade</taxon>
        <taxon>Arundinoideae</taxon>
        <taxon>Arundineae</taxon>
        <taxon>Arundo</taxon>
    </lineage>
</organism>
<reference evidence="1" key="1">
    <citation type="submission" date="2014-09" db="EMBL/GenBank/DDBJ databases">
        <authorList>
            <person name="Magalhaes I.L.F."/>
            <person name="Oliveira U."/>
            <person name="Santos F.R."/>
            <person name="Vidigal T.H.D.A."/>
            <person name="Brescovit A.D."/>
            <person name="Santos A.J."/>
        </authorList>
    </citation>
    <scope>NUCLEOTIDE SEQUENCE</scope>
    <source>
        <tissue evidence="1">Shoot tissue taken approximately 20 cm above the soil surface</tissue>
    </source>
</reference>
<proteinExistence type="predicted"/>
<evidence type="ECO:0000313" key="1">
    <source>
        <dbReference type="EMBL" id="JAE18714.1"/>
    </source>
</evidence>
<protein>
    <submittedName>
        <fullName evidence="1">Uncharacterized protein</fullName>
    </submittedName>
</protein>
<name>A0A0A9G5I4_ARUDO</name>
<dbReference type="EMBL" id="GBRH01179182">
    <property type="protein sequence ID" value="JAE18714.1"/>
    <property type="molecule type" value="Transcribed_RNA"/>
</dbReference>
<dbReference type="AlphaFoldDB" id="A0A0A9G5I4"/>